<keyword evidence="2" id="KW-1185">Reference proteome</keyword>
<accession>A0ABX2U4M9</accession>
<reference evidence="1 2" key="1">
    <citation type="submission" date="2016-02" db="EMBL/GenBank/DDBJ databases">
        <title>Draft genome sequence of Hydrogenophaga sp. LPB0072.</title>
        <authorList>
            <person name="Shin S.-K."/>
            <person name="Yi H."/>
        </authorList>
    </citation>
    <scope>NUCLEOTIDE SEQUENCE [LARGE SCALE GENOMIC DNA]</scope>
    <source>
        <strain evidence="1 2">LPB0072</strain>
    </source>
</reference>
<protein>
    <submittedName>
        <fullName evidence="1">Uncharacterized protein</fullName>
    </submittedName>
</protein>
<comment type="caution">
    <text evidence="1">The sequence shown here is derived from an EMBL/GenBank/DDBJ whole genome shotgun (WGS) entry which is preliminary data.</text>
</comment>
<evidence type="ECO:0000313" key="2">
    <source>
        <dbReference type="Proteomes" id="UP000185657"/>
    </source>
</evidence>
<organism evidence="1 2">
    <name type="scientific">Hydrogenophaga crassostreae</name>
    <dbReference type="NCBI Taxonomy" id="1763535"/>
    <lineage>
        <taxon>Bacteria</taxon>
        <taxon>Pseudomonadati</taxon>
        <taxon>Pseudomonadota</taxon>
        <taxon>Betaproteobacteria</taxon>
        <taxon>Burkholderiales</taxon>
        <taxon>Comamonadaceae</taxon>
        <taxon>Hydrogenophaga</taxon>
    </lineage>
</organism>
<gene>
    <name evidence="1" type="ORF">LPB72_14100</name>
</gene>
<sequence length="61" mass="6223">MLRVHAQARLFHLAPAVNGTSSAPIVASAAPPGEAPANSLEPFFVQRSAPGSFVRKGLGLG</sequence>
<dbReference type="Proteomes" id="UP000185657">
    <property type="component" value="Unassembled WGS sequence"/>
</dbReference>
<name>A0ABX2U4M9_9BURK</name>
<dbReference type="EMBL" id="LVWD01000026">
    <property type="protein sequence ID" value="OAD41060.1"/>
    <property type="molecule type" value="Genomic_DNA"/>
</dbReference>
<evidence type="ECO:0000313" key="1">
    <source>
        <dbReference type="EMBL" id="OAD41060.1"/>
    </source>
</evidence>
<proteinExistence type="predicted"/>